<accession>A0ABP7JFB1</accession>
<keyword evidence="3" id="KW-1185">Reference proteome</keyword>
<comment type="caution">
    <text evidence="2">The sequence shown here is derived from an EMBL/GenBank/DDBJ whole genome shotgun (WGS) entry which is preliminary data.</text>
</comment>
<dbReference type="EMBL" id="BAABDE010000047">
    <property type="protein sequence ID" value="GAA3843106.1"/>
    <property type="molecule type" value="Genomic_DNA"/>
</dbReference>
<gene>
    <name evidence="2" type="ORF">GCM10022403_088820</name>
</gene>
<keyword evidence="1" id="KW-1133">Transmembrane helix</keyword>
<feature type="transmembrane region" description="Helical" evidence="1">
    <location>
        <begin position="211"/>
        <end position="228"/>
    </location>
</feature>
<evidence type="ECO:0008006" key="4">
    <source>
        <dbReference type="Google" id="ProtNLM"/>
    </source>
</evidence>
<feature type="transmembrane region" description="Helical" evidence="1">
    <location>
        <begin position="98"/>
        <end position="118"/>
    </location>
</feature>
<reference evidence="3" key="1">
    <citation type="journal article" date="2019" name="Int. J. Syst. Evol. Microbiol.">
        <title>The Global Catalogue of Microorganisms (GCM) 10K type strain sequencing project: providing services to taxonomists for standard genome sequencing and annotation.</title>
        <authorList>
            <consortium name="The Broad Institute Genomics Platform"/>
            <consortium name="The Broad Institute Genome Sequencing Center for Infectious Disease"/>
            <person name="Wu L."/>
            <person name="Ma J."/>
        </authorList>
    </citation>
    <scope>NUCLEOTIDE SEQUENCE [LARGE SCALE GENOMIC DNA]</scope>
    <source>
        <strain evidence="3">JCM 17138</strain>
    </source>
</reference>
<dbReference type="RefSeq" id="WP_275778907.1">
    <property type="nucleotide sequence ID" value="NZ_BAABDE010000047.1"/>
</dbReference>
<feature type="transmembrane region" description="Helical" evidence="1">
    <location>
        <begin position="139"/>
        <end position="162"/>
    </location>
</feature>
<keyword evidence="1" id="KW-0812">Transmembrane</keyword>
<proteinExistence type="predicted"/>
<feature type="transmembrane region" description="Helical" evidence="1">
    <location>
        <begin position="293"/>
        <end position="314"/>
    </location>
</feature>
<sequence length="319" mass="34477">MTTTLHTPVAAAPRRSALRPSGLVWTVLRLHRTALFVWLAFVAFTAVFMLWLYGPGASAAQDKLDAFGYAGVLLSTSSSHALLGFTSGAYNDLFYDPGTLITLASFGVALFAAGPLTARELEFGTAQLVWGQSPSPARWLATKLAMPALLVTAGMTVLTVLYRLLWNAHGNLLIAGIGPRAFYFSVGPATVAAPLLGLALGALAGLAVRRTLPALALAGFGYFLVNAFRTNAWPFQGRYRQPEVHSRSWAITSKGTEIPDPGCYDDRRCLAKHDIAHFGREYLHSSDYWPRQLLETGVLLALTALAVTAAFLVLRRRTV</sequence>
<feature type="transmembrane region" description="Helical" evidence="1">
    <location>
        <begin position="182"/>
        <end position="204"/>
    </location>
</feature>
<protein>
    <recommendedName>
        <fullName evidence="4">ABC transporter permease</fullName>
    </recommendedName>
</protein>
<feature type="transmembrane region" description="Helical" evidence="1">
    <location>
        <begin position="35"/>
        <end position="54"/>
    </location>
</feature>
<evidence type="ECO:0000256" key="1">
    <source>
        <dbReference type="SAM" id="Phobius"/>
    </source>
</evidence>
<keyword evidence="1" id="KW-0472">Membrane</keyword>
<evidence type="ECO:0000313" key="3">
    <source>
        <dbReference type="Proteomes" id="UP001501009"/>
    </source>
</evidence>
<evidence type="ECO:0000313" key="2">
    <source>
        <dbReference type="EMBL" id="GAA3843106.1"/>
    </source>
</evidence>
<name>A0ABP7JFB1_9ACTN</name>
<dbReference type="Proteomes" id="UP001501009">
    <property type="component" value="Unassembled WGS sequence"/>
</dbReference>
<organism evidence="2 3">
    <name type="scientific">Streptomyces coacervatus</name>
    <dbReference type="NCBI Taxonomy" id="647381"/>
    <lineage>
        <taxon>Bacteria</taxon>
        <taxon>Bacillati</taxon>
        <taxon>Actinomycetota</taxon>
        <taxon>Actinomycetes</taxon>
        <taxon>Kitasatosporales</taxon>
        <taxon>Streptomycetaceae</taxon>
        <taxon>Streptomyces</taxon>
    </lineage>
</organism>